<dbReference type="GO" id="GO:0005634">
    <property type="term" value="C:nucleus"/>
    <property type="evidence" value="ECO:0007669"/>
    <property type="project" value="TreeGrafter"/>
</dbReference>
<dbReference type="Pfam" id="PF00020">
    <property type="entry name" value="TNFR_c6"/>
    <property type="match status" value="1"/>
</dbReference>
<organism>
    <name type="scientific">Culex quinquefasciatus</name>
    <name type="common">Southern house mosquito</name>
    <name type="synonym">Culex pungens</name>
    <dbReference type="NCBI Taxonomy" id="7176"/>
    <lineage>
        <taxon>Eukaryota</taxon>
        <taxon>Metazoa</taxon>
        <taxon>Ecdysozoa</taxon>
        <taxon>Arthropoda</taxon>
        <taxon>Hexapoda</taxon>
        <taxon>Insecta</taxon>
        <taxon>Pterygota</taxon>
        <taxon>Neoptera</taxon>
        <taxon>Endopterygota</taxon>
        <taxon>Diptera</taxon>
        <taxon>Nematocera</taxon>
        <taxon>Culicoidea</taxon>
        <taxon>Culicidae</taxon>
        <taxon>Culicinae</taxon>
        <taxon>Culicini</taxon>
        <taxon>Culex</taxon>
        <taxon>Culex</taxon>
    </lineage>
</organism>
<dbReference type="KEGG" id="cqu:CpipJ_CPIJ017286"/>
<reference evidence="11" key="2">
    <citation type="submission" date="2020-05" db="UniProtKB">
        <authorList>
            <consortium name="EnsemblMetazoa"/>
        </authorList>
    </citation>
    <scope>IDENTIFICATION</scope>
    <source>
        <strain evidence="11">JHB</strain>
    </source>
</reference>
<dbReference type="GO" id="GO:1903461">
    <property type="term" value="P:Okazaki fragment processing involved in mitotic DNA replication"/>
    <property type="evidence" value="ECO:0007669"/>
    <property type="project" value="TreeGrafter"/>
</dbReference>
<gene>
    <name evidence="11" type="primary">6050932</name>
    <name evidence="10" type="ORF">CpipJ_CPIJ017286</name>
</gene>
<keyword evidence="8" id="KW-0472">Membrane</keyword>
<keyword evidence="5" id="KW-0234">DNA repair</keyword>
<comment type="similarity">
    <text evidence="1">Belongs to the ATP-dependent DNA ligase family.</text>
</comment>
<evidence type="ECO:0000259" key="9">
    <source>
        <dbReference type="PROSITE" id="PS50050"/>
    </source>
</evidence>
<dbReference type="InterPro" id="IPR050191">
    <property type="entry name" value="ATP-dep_DNA_ligase"/>
</dbReference>
<dbReference type="InterPro" id="IPR012308">
    <property type="entry name" value="DNA_ligase_ATP-dep_N"/>
</dbReference>
<feature type="repeat" description="TNFR-Cys" evidence="6">
    <location>
        <begin position="67"/>
        <end position="105"/>
    </location>
</feature>
<dbReference type="InterPro" id="IPR001368">
    <property type="entry name" value="TNFR/NGFR_Cys_rich_reg"/>
</dbReference>
<feature type="region of interest" description="Disordered" evidence="7">
    <location>
        <begin position="695"/>
        <end position="723"/>
    </location>
</feature>
<dbReference type="Gene3D" id="1.10.3260.10">
    <property type="entry name" value="DNA ligase, ATP-dependent, N-terminal domain"/>
    <property type="match status" value="1"/>
</dbReference>
<dbReference type="PROSITE" id="PS50050">
    <property type="entry name" value="TNFR_NGFR_2"/>
    <property type="match status" value="1"/>
</dbReference>
<feature type="compositionally biased region" description="Basic and acidic residues" evidence="7">
    <location>
        <begin position="121"/>
        <end position="138"/>
    </location>
</feature>
<feature type="compositionally biased region" description="Low complexity" evidence="7">
    <location>
        <begin position="702"/>
        <end position="723"/>
    </location>
</feature>
<dbReference type="EnsemblMetazoa" id="CPIJ017286-RA">
    <property type="protein sequence ID" value="CPIJ017286-PA"/>
    <property type="gene ID" value="CPIJ017286"/>
</dbReference>
<dbReference type="VEuPathDB" id="VectorBase:CPIJ017286"/>
<sequence>MAAVSDDEVATAAILDARPNTSRPAVMHSSHSNSTSSVSLLGLASRRLRWVVAAVTLCTVLSRVDAVCEPDRWWNPERSECVPCRVCDEQQLVMRPCQEYMDTVCGTMKDLDMDLAQLARPEESGADQQRHWKETRKDAAHHRFHNGRDQRHQQQQQHPQGPSRPENTADIMWDWQAASLLLAIIGCLLFFFAAAIIALNQTRQWKRIEKHFDADMEALSAQLMNHLSSMQQLENGSIFLDDVIGPERFRSGGGGGGSTSSTSGLLGNSGVHHHHHHHPIEVRCVYLDQLLAQSRSSLYDPRPRCLSCSEQKRGLGQVLAIRSHKSSVGTRLQTTRDISVRRVRKKLASQHGIIRQQQNKQLLIVDERLFLLFRYVRGLQRRQETQTGGFLHRRTCSRDASRRSGIVSFSEEETPGKPAQRKCVCGESGRLQEQQDGVQYGTKGYHPLENAFWRKSETVTCLARTFQIIEKTSERLRMIKILANYFWSVILSPDDLLARRQAGHCGALVDDAIKQSTGRSLAQILMDAQTTADQSKSSHRMMFRPAPLSVKDVFGKLRKINKMTGTDDGQDLVDVCGGLTRFASVEKLPKLKVEDVALVLKTIVPLLLVDKCSMMPGTPLRPVLAHPPKGVQKVLERFDGIDLSASGSTTEIGRLSTCWRTAALTSTVGTRRTTRAYGKGCTKQQGPGNLYIEEHQGGGAAPPGNNGPSAGSATTLTTAGRMY</sequence>
<dbReference type="VEuPathDB" id="VectorBase:CQUJHB016024"/>
<evidence type="ECO:0000256" key="1">
    <source>
        <dbReference type="ARBA" id="ARBA00007572"/>
    </source>
</evidence>
<feature type="domain" description="TNFR-Cys" evidence="9">
    <location>
        <begin position="67"/>
        <end position="105"/>
    </location>
</feature>
<dbReference type="GO" id="GO:0006310">
    <property type="term" value="P:DNA recombination"/>
    <property type="evidence" value="ECO:0007669"/>
    <property type="project" value="UniProtKB-KW"/>
</dbReference>
<dbReference type="InterPro" id="IPR036599">
    <property type="entry name" value="DNA_ligase_N_sf"/>
</dbReference>
<dbReference type="OrthoDB" id="206088at2759"/>
<keyword evidence="6" id="KW-1015">Disulfide bond</keyword>
<feature type="disulfide bond" evidence="6">
    <location>
        <begin position="87"/>
        <end position="105"/>
    </location>
</feature>
<dbReference type="EMBL" id="DS232717">
    <property type="protein sequence ID" value="EDS45094.1"/>
    <property type="molecule type" value="Genomic_DNA"/>
</dbReference>
<dbReference type="HOGENOM" id="CLU_382745_0_0_1"/>
<dbReference type="VEuPathDB" id="VectorBase:CQUJHB013687"/>
<comment type="caution">
    <text evidence="6">Lacks conserved residue(s) required for the propagation of feature annotation.</text>
</comment>
<dbReference type="PANTHER" id="PTHR45674">
    <property type="entry name" value="DNA LIGASE 1/3 FAMILY MEMBER"/>
    <property type="match status" value="1"/>
</dbReference>
<keyword evidence="4" id="KW-0233">DNA recombination</keyword>
<evidence type="ECO:0000256" key="6">
    <source>
        <dbReference type="PROSITE-ProRule" id="PRU00206"/>
    </source>
</evidence>
<keyword evidence="3" id="KW-0227">DNA damage</keyword>
<reference evidence="10" key="1">
    <citation type="submission" date="2007-03" db="EMBL/GenBank/DDBJ databases">
        <title>Annotation of Culex pipiens quinquefasciatus.</title>
        <authorList>
            <consortium name="The Broad Institute Genome Sequencing Platform"/>
            <person name="Atkinson P.W."/>
            <person name="Hemingway J."/>
            <person name="Christensen B.M."/>
            <person name="Higgs S."/>
            <person name="Kodira C."/>
            <person name="Hannick L."/>
            <person name="Megy K."/>
            <person name="O'Leary S."/>
            <person name="Pearson M."/>
            <person name="Haas B.J."/>
            <person name="Mauceli E."/>
            <person name="Wortman J.R."/>
            <person name="Lee N.H."/>
            <person name="Guigo R."/>
            <person name="Stanke M."/>
            <person name="Alvarado L."/>
            <person name="Amedeo P."/>
            <person name="Antoine C.H."/>
            <person name="Arensburger P."/>
            <person name="Bidwell S.L."/>
            <person name="Crawford M."/>
            <person name="Camaro F."/>
            <person name="Devon K."/>
            <person name="Engels R."/>
            <person name="Hammond M."/>
            <person name="Howarth C."/>
            <person name="Koehrsen M."/>
            <person name="Lawson D."/>
            <person name="Montgomery P."/>
            <person name="Nene V."/>
            <person name="Nusbaum C."/>
            <person name="Puiu D."/>
            <person name="Romero-Severson J."/>
            <person name="Severson D.W."/>
            <person name="Shumway M."/>
            <person name="Sisk P."/>
            <person name="Stolte C."/>
            <person name="Zeng Q."/>
            <person name="Eisenstadt E."/>
            <person name="Fraser-Liggett C."/>
            <person name="Strausberg R."/>
            <person name="Galagan J."/>
            <person name="Birren B."/>
            <person name="Collins F.H."/>
        </authorList>
    </citation>
    <scope>NUCLEOTIDE SEQUENCE [LARGE SCALE GENOMIC DNA]</scope>
    <source>
        <strain evidence="10">JHB</strain>
    </source>
</reference>
<protein>
    <recommendedName>
        <fullName evidence="9">TNFR-Cys domain-containing protein</fullName>
    </recommendedName>
</protein>
<dbReference type="GO" id="GO:0006281">
    <property type="term" value="P:DNA repair"/>
    <property type="evidence" value="ECO:0007669"/>
    <property type="project" value="UniProtKB-KW"/>
</dbReference>
<evidence type="ECO:0000313" key="10">
    <source>
        <dbReference type="EMBL" id="EDS45094.1"/>
    </source>
</evidence>
<evidence type="ECO:0000256" key="8">
    <source>
        <dbReference type="SAM" id="Phobius"/>
    </source>
</evidence>
<name>B0XCS7_CULQU</name>
<evidence type="ECO:0000256" key="4">
    <source>
        <dbReference type="ARBA" id="ARBA00023172"/>
    </source>
</evidence>
<dbReference type="PANTHER" id="PTHR45674:SF4">
    <property type="entry name" value="DNA LIGASE 1"/>
    <property type="match status" value="1"/>
</dbReference>
<evidence type="ECO:0000313" key="12">
    <source>
        <dbReference type="Proteomes" id="UP000002320"/>
    </source>
</evidence>
<dbReference type="SUPFAM" id="SSF117018">
    <property type="entry name" value="ATP-dependent DNA ligase DNA-binding domain"/>
    <property type="match status" value="1"/>
</dbReference>
<feature type="disulfide bond" evidence="6">
    <location>
        <begin position="84"/>
        <end position="97"/>
    </location>
</feature>
<feature type="region of interest" description="Disordered" evidence="7">
    <location>
        <begin position="121"/>
        <end position="168"/>
    </location>
</feature>
<dbReference type="Proteomes" id="UP000002320">
    <property type="component" value="Unassembled WGS sequence"/>
</dbReference>
<dbReference type="GO" id="GO:0003677">
    <property type="term" value="F:DNA binding"/>
    <property type="evidence" value="ECO:0007669"/>
    <property type="project" value="InterPro"/>
</dbReference>
<evidence type="ECO:0000256" key="3">
    <source>
        <dbReference type="ARBA" id="ARBA00022763"/>
    </source>
</evidence>
<keyword evidence="8" id="KW-1133">Transmembrane helix</keyword>
<evidence type="ECO:0000256" key="2">
    <source>
        <dbReference type="ARBA" id="ARBA00022598"/>
    </source>
</evidence>
<dbReference type="STRING" id="7176.B0XCS7"/>
<dbReference type="GO" id="GO:0003910">
    <property type="term" value="F:DNA ligase (ATP) activity"/>
    <property type="evidence" value="ECO:0007669"/>
    <property type="project" value="InterPro"/>
</dbReference>
<keyword evidence="8" id="KW-0812">Transmembrane</keyword>
<evidence type="ECO:0000256" key="7">
    <source>
        <dbReference type="SAM" id="MobiDB-lite"/>
    </source>
</evidence>
<dbReference type="Gene3D" id="2.10.50.10">
    <property type="entry name" value="Tumor Necrosis Factor Receptor, subunit A, domain 2"/>
    <property type="match status" value="1"/>
</dbReference>
<feature type="transmembrane region" description="Helical" evidence="8">
    <location>
        <begin position="175"/>
        <end position="199"/>
    </location>
</feature>
<evidence type="ECO:0000313" key="11">
    <source>
        <dbReference type="EnsemblMetazoa" id="CPIJ017286-PA"/>
    </source>
</evidence>
<dbReference type="eggNOG" id="KOG0967">
    <property type="taxonomic scope" value="Eukaryota"/>
</dbReference>
<keyword evidence="12" id="KW-1185">Reference proteome</keyword>
<dbReference type="Pfam" id="PF04675">
    <property type="entry name" value="DNA_ligase_A_N"/>
    <property type="match status" value="1"/>
</dbReference>
<dbReference type="GO" id="GO:0005739">
    <property type="term" value="C:mitochondrion"/>
    <property type="evidence" value="ECO:0007669"/>
    <property type="project" value="TreeGrafter"/>
</dbReference>
<evidence type="ECO:0000256" key="5">
    <source>
        <dbReference type="ARBA" id="ARBA00023204"/>
    </source>
</evidence>
<accession>B0XCS7</accession>
<feature type="compositionally biased region" description="Low complexity" evidence="7">
    <location>
        <begin position="259"/>
        <end position="270"/>
    </location>
</feature>
<keyword evidence="2" id="KW-0436">Ligase</keyword>
<dbReference type="InParanoid" id="B0XCS7"/>
<dbReference type="AlphaFoldDB" id="B0XCS7"/>
<proteinExistence type="inferred from homology"/>
<feature type="region of interest" description="Disordered" evidence="7">
    <location>
        <begin position="250"/>
        <end position="274"/>
    </location>
</feature>